<keyword evidence="7" id="KW-0325">Glycoprotein</keyword>
<dbReference type="GO" id="GO:0016020">
    <property type="term" value="C:membrane"/>
    <property type="evidence" value="ECO:0007669"/>
    <property type="project" value="UniProtKB-SubCell"/>
</dbReference>
<comment type="subcellular location">
    <subcellularLocation>
        <location evidence="1">Membrane</location>
        <topology evidence="1">Single-pass membrane protein</topology>
    </subcellularLocation>
</comment>
<dbReference type="GO" id="GO:0035269">
    <property type="term" value="P:protein O-linked glycosylation via mannose"/>
    <property type="evidence" value="ECO:0007669"/>
    <property type="project" value="TreeGrafter"/>
</dbReference>
<evidence type="ECO:0000256" key="6">
    <source>
        <dbReference type="ARBA" id="ARBA00023136"/>
    </source>
</evidence>
<evidence type="ECO:0000259" key="8">
    <source>
        <dbReference type="Pfam" id="PF04577"/>
    </source>
</evidence>
<dbReference type="Proteomes" id="UP000799118">
    <property type="component" value="Unassembled WGS sequence"/>
</dbReference>
<evidence type="ECO:0000256" key="4">
    <source>
        <dbReference type="ARBA" id="ARBA00022692"/>
    </source>
</evidence>
<evidence type="ECO:0000256" key="5">
    <source>
        <dbReference type="ARBA" id="ARBA00022989"/>
    </source>
</evidence>
<proteinExistence type="predicted"/>
<evidence type="ECO:0000256" key="1">
    <source>
        <dbReference type="ARBA" id="ARBA00004167"/>
    </source>
</evidence>
<dbReference type="InterPro" id="IPR007657">
    <property type="entry name" value="Glycosyltransferase_61"/>
</dbReference>
<dbReference type="InterPro" id="IPR049625">
    <property type="entry name" value="Glyco_transf_61_cat"/>
</dbReference>
<keyword evidence="3" id="KW-0808">Transferase</keyword>
<dbReference type="GO" id="GO:0097363">
    <property type="term" value="F:protein O-acetylglucosaminyltransferase activity"/>
    <property type="evidence" value="ECO:0007669"/>
    <property type="project" value="TreeGrafter"/>
</dbReference>
<sequence>MVIVARPRHVLFAALATAGCFILLSSFSSTPSVLSPSEAGVIPPEISGPNPYAYDLPHDHSQIPSTRIPGGAHSYGYSIFDNLYLRNGTFYVVTADRSRFPSLDALLAVPLDRGVGFDLTANDSHLAFIDPSRAVEILGDSPIRLDELTVVIYDSRQFITHYYHWFGEIILGFWRVYSLLGITGMDGQLASLPFPKRFFLPFVEPGRWRDPAGIDGPLMRAACPTVSIETSGLWNDFILLDQTVVFTRAALVSREAAHRHSLSGRWFKMIASTMELPVPEGFWEPLRKTVLGNFLGNVESRNSDHDAGRKPVVTYVSRQSAGRRLTTEAHEGLVDALKQLEEEGLCDVRIPVMEHMTLKEQIELASSTTIMVGVHGNGLTHQLWMPSSAQSTVIEILIPGGYVYDYEILARNMGHQHYAVWNDTALTYPKGTTHEGITYPDGFQGSEIPVHGPTVAKIIRNRLSNAA</sequence>
<evidence type="ECO:0000313" key="9">
    <source>
        <dbReference type="EMBL" id="KAE9403554.1"/>
    </source>
</evidence>
<keyword evidence="2" id="KW-0328">Glycosyltransferase</keyword>
<feature type="domain" description="Glycosyltransferase 61 catalytic" evidence="8">
    <location>
        <begin position="162"/>
        <end position="388"/>
    </location>
</feature>
<keyword evidence="5" id="KW-1133">Transmembrane helix</keyword>
<dbReference type="AlphaFoldDB" id="A0A6A4I3Y9"/>
<dbReference type="PROSITE" id="PS51257">
    <property type="entry name" value="PROKAR_LIPOPROTEIN"/>
    <property type="match status" value="1"/>
</dbReference>
<reference evidence="9" key="1">
    <citation type="journal article" date="2019" name="Environ. Microbiol.">
        <title>Fungal ecological strategies reflected in gene transcription - a case study of two litter decomposers.</title>
        <authorList>
            <person name="Barbi F."/>
            <person name="Kohler A."/>
            <person name="Barry K."/>
            <person name="Baskaran P."/>
            <person name="Daum C."/>
            <person name="Fauchery L."/>
            <person name="Ihrmark K."/>
            <person name="Kuo A."/>
            <person name="LaButti K."/>
            <person name="Lipzen A."/>
            <person name="Morin E."/>
            <person name="Grigoriev I.V."/>
            <person name="Henrissat B."/>
            <person name="Lindahl B."/>
            <person name="Martin F."/>
        </authorList>
    </citation>
    <scope>NUCLEOTIDE SEQUENCE</scope>
    <source>
        <strain evidence="9">JB14</strain>
    </source>
</reference>
<dbReference type="Pfam" id="PF04577">
    <property type="entry name" value="Glyco_transf_61"/>
    <property type="match status" value="1"/>
</dbReference>
<keyword evidence="10" id="KW-1185">Reference proteome</keyword>
<gene>
    <name evidence="9" type="ORF">BT96DRAFT_878635</name>
</gene>
<evidence type="ECO:0000256" key="2">
    <source>
        <dbReference type="ARBA" id="ARBA00022676"/>
    </source>
</evidence>
<evidence type="ECO:0000256" key="3">
    <source>
        <dbReference type="ARBA" id="ARBA00022679"/>
    </source>
</evidence>
<evidence type="ECO:0000313" key="10">
    <source>
        <dbReference type="Proteomes" id="UP000799118"/>
    </source>
</evidence>
<protein>
    <recommendedName>
        <fullName evidence="8">Glycosyltransferase 61 catalytic domain-containing protein</fullName>
    </recommendedName>
</protein>
<dbReference type="GO" id="GO:0005783">
    <property type="term" value="C:endoplasmic reticulum"/>
    <property type="evidence" value="ECO:0007669"/>
    <property type="project" value="TreeGrafter"/>
</dbReference>
<keyword evidence="4" id="KW-0812">Transmembrane</keyword>
<keyword evidence="6" id="KW-0472">Membrane</keyword>
<dbReference type="EMBL" id="ML769424">
    <property type="protein sequence ID" value="KAE9403554.1"/>
    <property type="molecule type" value="Genomic_DNA"/>
</dbReference>
<dbReference type="PANTHER" id="PTHR20961">
    <property type="entry name" value="GLYCOSYLTRANSFERASE"/>
    <property type="match status" value="1"/>
</dbReference>
<dbReference type="PANTHER" id="PTHR20961:SF38">
    <property type="entry name" value="PROTEIN O-LINKED-MANNOSE BETA-1,4-N-ACETYLGLUCOSAMINYLTRANSFERASE 2"/>
    <property type="match status" value="1"/>
</dbReference>
<organism evidence="9 10">
    <name type="scientific">Gymnopus androsaceus JB14</name>
    <dbReference type="NCBI Taxonomy" id="1447944"/>
    <lineage>
        <taxon>Eukaryota</taxon>
        <taxon>Fungi</taxon>
        <taxon>Dikarya</taxon>
        <taxon>Basidiomycota</taxon>
        <taxon>Agaricomycotina</taxon>
        <taxon>Agaricomycetes</taxon>
        <taxon>Agaricomycetidae</taxon>
        <taxon>Agaricales</taxon>
        <taxon>Marasmiineae</taxon>
        <taxon>Omphalotaceae</taxon>
        <taxon>Gymnopus</taxon>
    </lineage>
</organism>
<evidence type="ECO:0000256" key="7">
    <source>
        <dbReference type="ARBA" id="ARBA00023180"/>
    </source>
</evidence>
<dbReference type="OrthoDB" id="529273at2759"/>
<name>A0A6A4I3Y9_9AGAR</name>
<accession>A0A6A4I3Y9</accession>